<dbReference type="SUPFAM" id="SSF56801">
    <property type="entry name" value="Acetyl-CoA synthetase-like"/>
    <property type="match status" value="1"/>
</dbReference>
<keyword evidence="3" id="KW-0436">Ligase</keyword>
<feature type="domain" description="AMP-dependent synthetase/ligase" evidence="1">
    <location>
        <begin position="124"/>
        <end position="302"/>
    </location>
</feature>
<dbReference type="STRING" id="1121942.SAMN02745148_02053"/>
<dbReference type="InterPro" id="IPR050237">
    <property type="entry name" value="ATP-dep_AMP-bd_enzyme"/>
</dbReference>
<dbReference type="SUPFAM" id="SSF54637">
    <property type="entry name" value="Thioesterase/thiol ester dehydrase-isomerase"/>
    <property type="match status" value="1"/>
</dbReference>
<evidence type="ECO:0000313" key="4">
    <source>
        <dbReference type="Proteomes" id="UP000184346"/>
    </source>
</evidence>
<dbReference type="RefSeq" id="WP_072822438.1">
    <property type="nucleotide sequence ID" value="NZ_FQUJ01000008.1"/>
</dbReference>
<accession>A0A1M4ZTQ3</accession>
<feature type="domain" description="ApeI dehydratase-like" evidence="2">
    <location>
        <begin position="474"/>
        <end position="573"/>
    </location>
</feature>
<keyword evidence="4" id="KW-1185">Reference proteome</keyword>
<evidence type="ECO:0000259" key="1">
    <source>
        <dbReference type="Pfam" id="PF00501"/>
    </source>
</evidence>
<proteinExistence type="predicted"/>
<dbReference type="Gene3D" id="3.30.300.30">
    <property type="match status" value="1"/>
</dbReference>
<dbReference type="AlphaFoldDB" id="A0A1M4ZTQ3"/>
<dbReference type="InterPro" id="IPR045851">
    <property type="entry name" value="AMP-bd_C_sf"/>
</dbReference>
<dbReference type="InterPro" id="IPR000873">
    <property type="entry name" value="AMP-dep_synth/lig_dom"/>
</dbReference>
<gene>
    <name evidence="3" type="ORF">SAMN02745148_02053</name>
</gene>
<reference evidence="3 4" key="1">
    <citation type="submission" date="2016-11" db="EMBL/GenBank/DDBJ databases">
        <authorList>
            <person name="Jaros S."/>
            <person name="Januszkiewicz K."/>
            <person name="Wedrychowicz H."/>
        </authorList>
    </citation>
    <scope>NUCLEOTIDE SEQUENCE [LARGE SCALE GENOMIC DNA]</scope>
    <source>
        <strain evidence="3 4">DSM 19980</strain>
    </source>
</reference>
<organism evidence="3 4">
    <name type="scientific">Modicisalibacter ilicicola DSM 19980</name>
    <dbReference type="NCBI Taxonomy" id="1121942"/>
    <lineage>
        <taxon>Bacteria</taxon>
        <taxon>Pseudomonadati</taxon>
        <taxon>Pseudomonadota</taxon>
        <taxon>Gammaproteobacteria</taxon>
        <taxon>Oceanospirillales</taxon>
        <taxon>Halomonadaceae</taxon>
        <taxon>Modicisalibacter</taxon>
    </lineage>
</organism>
<dbReference type="GO" id="GO:0016829">
    <property type="term" value="F:lyase activity"/>
    <property type="evidence" value="ECO:0007669"/>
    <property type="project" value="UniProtKB-KW"/>
</dbReference>
<evidence type="ECO:0000313" key="3">
    <source>
        <dbReference type="EMBL" id="SHF21351.1"/>
    </source>
</evidence>
<dbReference type="Gene3D" id="3.40.50.12780">
    <property type="entry name" value="N-terminal domain of ligase-like"/>
    <property type="match status" value="1"/>
</dbReference>
<sequence>MTEASLLGAPWRTASLDQPAGWRCDAPAASEAVTWRAFHERIGAWQVLLDTLATPGRRWLLHLKDPLEFAAALIACWERGDSVVLPADDRPDTLAGVDRITHARLGDVAKAHLATPRGASPRWGKLNAERLAVSLYTSGSTGDPQRLNKSFAQLDAELATHARLWPLEGRLVISQVSHQHIYGLLFAILRPLCEGAPMAMSLCRYPETLSDWLWRLDRTRRHSQDAPPGAVLISAPPPLERLPREIDWEAAPRVLKRVHSSGAALSWAASEHACELLGVAVSEIYGSSETGGIAWRIQQQGERWMPLAGVEVRDDCHGALWLRSPFLSSGDWQRQADRISLEGDGFRLLGRSDRILKVGGKRLSLTAMDRALGGHPGVVQARTVWLPERDTRLGAIVQLAPERLPHDHAARRDLIETLRRHLLAAFESTVVPRYWRFVDAWPTDTQGKLSGTVVRRLFRDLEDRRVPRWLGVERQDDDHCRMTLEVPERLRYVQGHFDRHPVVPGVVIVQWIVELAREHLGVSGVFQRLERVKFPTLLVPGERVTLSLALTHDARDTRLAFTARSPRGTHATGRVVFHAQEVNHVE</sequence>
<dbReference type="PANTHER" id="PTHR43767">
    <property type="entry name" value="LONG-CHAIN-FATTY-ACID--COA LIGASE"/>
    <property type="match status" value="1"/>
</dbReference>
<dbReference type="InterPro" id="IPR042099">
    <property type="entry name" value="ANL_N_sf"/>
</dbReference>
<dbReference type="Proteomes" id="UP000184346">
    <property type="component" value="Unassembled WGS sequence"/>
</dbReference>
<name>A0A1M4ZTQ3_9GAMM</name>
<dbReference type="InterPro" id="IPR029069">
    <property type="entry name" value="HotDog_dom_sf"/>
</dbReference>
<dbReference type="EMBL" id="FQUJ01000008">
    <property type="protein sequence ID" value="SHF21351.1"/>
    <property type="molecule type" value="Genomic_DNA"/>
</dbReference>
<dbReference type="Pfam" id="PF22818">
    <property type="entry name" value="ApeI-like"/>
    <property type="match status" value="1"/>
</dbReference>
<dbReference type="PANTHER" id="PTHR43767:SF1">
    <property type="entry name" value="NONRIBOSOMAL PEPTIDE SYNTHASE PES1 (EUROFUNG)-RELATED"/>
    <property type="match status" value="1"/>
</dbReference>
<dbReference type="GO" id="GO:0016878">
    <property type="term" value="F:acid-thiol ligase activity"/>
    <property type="evidence" value="ECO:0007669"/>
    <property type="project" value="UniProtKB-ARBA"/>
</dbReference>
<protein>
    <submittedName>
        <fullName evidence="3">Acyl-coenzyme A synthetase/AMP-(Fatty) acid ligase</fullName>
    </submittedName>
</protein>
<dbReference type="OrthoDB" id="9787658at2"/>
<dbReference type="Gene3D" id="3.10.129.10">
    <property type="entry name" value="Hotdog Thioesterase"/>
    <property type="match status" value="1"/>
</dbReference>
<dbReference type="Pfam" id="PF00501">
    <property type="entry name" value="AMP-binding"/>
    <property type="match status" value="1"/>
</dbReference>
<evidence type="ECO:0000259" key="2">
    <source>
        <dbReference type="Pfam" id="PF22818"/>
    </source>
</evidence>
<dbReference type="InterPro" id="IPR054545">
    <property type="entry name" value="ApeI-like"/>
</dbReference>